<name>A0A183TI49_SCHSO</name>
<feature type="region of interest" description="Disordered" evidence="1">
    <location>
        <begin position="13"/>
        <end position="35"/>
    </location>
</feature>
<keyword evidence="2" id="KW-0812">Transmembrane</keyword>
<evidence type="ECO:0000313" key="4">
    <source>
        <dbReference type="Proteomes" id="UP000275846"/>
    </source>
</evidence>
<dbReference type="OrthoDB" id="6280786at2759"/>
<feature type="transmembrane region" description="Helical" evidence="2">
    <location>
        <begin position="117"/>
        <end position="143"/>
    </location>
</feature>
<evidence type="ECO:0000313" key="3">
    <source>
        <dbReference type="EMBL" id="VDM02533.1"/>
    </source>
</evidence>
<sequence>MERVDMVDELDKLSFPKPQSSSSSSSSGITTSTLSVSSSTHADTCDGDMCTAMAPNTSDEVSARHVWSASFCIIPLTAAYIATFSFDAINQLLSATGYLTYVLHSRGQKYNEILLDLFIALVPVILFFHIPAMRSLILASIACMQKRCKKVRLTDVGE</sequence>
<proteinExistence type="predicted"/>
<evidence type="ECO:0000256" key="2">
    <source>
        <dbReference type="SAM" id="Phobius"/>
    </source>
</evidence>
<dbReference type="EMBL" id="UYSU01040729">
    <property type="protein sequence ID" value="VDM02533.1"/>
    <property type="molecule type" value="Genomic_DNA"/>
</dbReference>
<reference evidence="5" key="1">
    <citation type="submission" date="2016-06" db="UniProtKB">
        <authorList>
            <consortium name="WormBaseParasite"/>
        </authorList>
    </citation>
    <scope>IDENTIFICATION</scope>
</reference>
<accession>A0A183TI49</accession>
<organism evidence="5">
    <name type="scientific">Schistocephalus solidus</name>
    <name type="common">Tapeworm</name>
    <dbReference type="NCBI Taxonomy" id="70667"/>
    <lineage>
        <taxon>Eukaryota</taxon>
        <taxon>Metazoa</taxon>
        <taxon>Spiralia</taxon>
        <taxon>Lophotrochozoa</taxon>
        <taxon>Platyhelminthes</taxon>
        <taxon>Cestoda</taxon>
        <taxon>Eucestoda</taxon>
        <taxon>Diphyllobothriidea</taxon>
        <taxon>Diphyllobothriidae</taxon>
        <taxon>Schistocephalus</taxon>
    </lineage>
</organism>
<keyword evidence="4" id="KW-1185">Reference proteome</keyword>
<feature type="compositionally biased region" description="Low complexity" evidence="1">
    <location>
        <begin position="20"/>
        <end position="35"/>
    </location>
</feature>
<protein>
    <submittedName>
        <fullName evidence="5">Aa_trans domain-containing protein</fullName>
    </submittedName>
</protein>
<reference evidence="3 4" key="2">
    <citation type="submission" date="2018-11" db="EMBL/GenBank/DDBJ databases">
        <authorList>
            <consortium name="Pathogen Informatics"/>
        </authorList>
    </citation>
    <scope>NUCLEOTIDE SEQUENCE [LARGE SCALE GENOMIC DNA]</scope>
    <source>
        <strain evidence="3 4">NST_G2</strain>
    </source>
</reference>
<evidence type="ECO:0000256" key="1">
    <source>
        <dbReference type="SAM" id="MobiDB-lite"/>
    </source>
</evidence>
<dbReference type="Proteomes" id="UP000275846">
    <property type="component" value="Unassembled WGS sequence"/>
</dbReference>
<keyword evidence="2" id="KW-1133">Transmembrane helix</keyword>
<gene>
    <name evidence="3" type="ORF">SSLN_LOCUS16147</name>
</gene>
<dbReference type="WBParaSite" id="SSLN_0001675901-mRNA-1">
    <property type="protein sequence ID" value="SSLN_0001675901-mRNA-1"/>
    <property type="gene ID" value="SSLN_0001675901"/>
</dbReference>
<keyword evidence="2" id="KW-0472">Membrane</keyword>
<feature type="transmembrane region" description="Helical" evidence="2">
    <location>
        <begin position="66"/>
        <end position="86"/>
    </location>
</feature>
<evidence type="ECO:0000313" key="5">
    <source>
        <dbReference type="WBParaSite" id="SSLN_0001675901-mRNA-1"/>
    </source>
</evidence>
<dbReference type="AlphaFoldDB" id="A0A183TI49"/>